<dbReference type="FunFam" id="2.40.50.140:FF:000201">
    <property type="entry name" value="TRM2p tRNA methyltransferase"/>
    <property type="match status" value="1"/>
</dbReference>
<dbReference type="PANTHER" id="PTHR11061">
    <property type="entry name" value="RNA M5U METHYLTRANSFERASE"/>
    <property type="match status" value="1"/>
</dbReference>
<comment type="similarity">
    <text evidence="4">Belongs to the class I-like SAM-binding methyltransferase superfamily. RNA M5U methyltransferase family.</text>
</comment>
<proteinExistence type="inferred from homology"/>
<gene>
    <name evidence="8" type="ORF">FA10DRAFT_267882</name>
</gene>
<dbReference type="Proteomes" id="UP000245768">
    <property type="component" value="Unassembled WGS sequence"/>
</dbReference>
<dbReference type="GO" id="GO:0030697">
    <property type="term" value="F:tRNA (uracil(54)-C5)-methyltransferase activity, S-adenosyl methionine-dependent"/>
    <property type="evidence" value="ECO:0007669"/>
    <property type="project" value="InterPro"/>
</dbReference>
<feature type="active site" description="Nucleophile" evidence="4">
    <location>
        <position position="534"/>
    </location>
</feature>
<evidence type="ECO:0000313" key="8">
    <source>
        <dbReference type="EMBL" id="PWN89312.1"/>
    </source>
</evidence>
<dbReference type="RefSeq" id="XP_025376510.1">
    <property type="nucleotide sequence ID" value="XM_025522086.1"/>
</dbReference>
<dbReference type="Gene3D" id="3.40.50.150">
    <property type="entry name" value="Vaccinia Virus protein VP39"/>
    <property type="match status" value="2"/>
</dbReference>
<dbReference type="PROSITE" id="PS50926">
    <property type="entry name" value="TRAM"/>
    <property type="match status" value="1"/>
</dbReference>
<dbReference type="Pfam" id="PF05958">
    <property type="entry name" value="tRNA_U5-meth_tr"/>
    <property type="match status" value="1"/>
</dbReference>
<name>A0A316YJE4_9BASI</name>
<dbReference type="InterPro" id="IPR012340">
    <property type="entry name" value="NA-bd_OB-fold"/>
</dbReference>
<keyword evidence="3 4" id="KW-0949">S-adenosyl-L-methionine</keyword>
<feature type="binding site" evidence="4">
    <location>
        <position position="460"/>
    </location>
    <ligand>
        <name>S-adenosyl-L-methionine</name>
        <dbReference type="ChEBI" id="CHEBI:59789"/>
    </ligand>
</feature>
<dbReference type="InParanoid" id="A0A316YJE4"/>
<dbReference type="InterPro" id="IPR010280">
    <property type="entry name" value="U5_MeTrfase_fam"/>
</dbReference>
<dbReference type="GO" id="GO:0032259">
    <property type="term" value="P:methylation"/>
    <property type="evidence" value="ECO:0007669"/>
    <property type="project" value="UniProtKB-KW"/>
</dbReference>
<keyword evidence="1 4" id="KW-0489">Methyltransferase</keyword>
<evidence type="ECO:0000256" key="6">
    <source>
        <dbReference type="SAM" id="MobiDB-lite"/>
    </source>
</evidence>
<dbReference type="GO" id="GO:0008033">
    <property type="term" value="P:tRNA processing"/>
    <property type="evidence" value="ECO:0007669"/>
    <property type="project" value="InterPro"/>
</dbReference>
<feature type="binding site" evidence="4">
    <location>
        <position position="392"/>
    </location>
    <ligand>
        <name>S-adenosyl-L-methionine</name>
        <dbReference type="ChEBI" id="CHEBI:59789"/>
    </ligand>
</feature>
<keyword evidence="2 4" id="KW-0808">Transferase</keyword>
<feature type="active site" evidence="5">
    <location>
        <position position="534"/>
    </location>
</feature>
<evidence type="ECO:0000256" key="2">
    <source>
        <dbReference type="ARBA" id="ARBA00022679"/>
    </source>
</evidence>
<feature type="binding site" evidence="4">
    <location>
        <position position="439"/>
    </location>
    <ligand>
        <name>S-adenosyl-L-methionine</name>
        <dbReference type="ChEBI" id="CHEBI:59789"/>
    </ligand>
</feature>
<dbReference type="STRING" id="215250.A0A316YJE4"/>
<evidence type="ECO:0000256" key="5">
    <source>
        <dbReference type="PROSITE-ProRule" id="PRU10015"/>
    </source>
</evidence>
<dbReference type="GeneID" id="37044002"/>
<dbReference type="InterPro" id="IPR002792">
    <property type="entry name" value="TRAM_dom"/>
</dbReference>
<dbReference type="FunCoup" id="A0A316YJE4">
    <property type="interactions" value="94"/>
</dbReference>
<evidence type="ECO:0000259" key="7">
    <source>
        <dbReference type="PROSITE" id="PS50926"/>
    </source>
</evidence>
<dbReference type="PROSITE" id="PS51687">
    <property type="entry name" value="SAM_MT_RNA_M5U"/>
    <property type="match status" value="1"/>
</dbReference>
<dbReference type="EMBL" id="KZ819637">
    <property type="protein sequence ID" value="PWN89312.1"/>
    <property type="molecule type" value="Genomic_DNA"/>
</dbReference>
<dbReference type="PROSITE" id="PS01230">
    <property type="entry name" value="TRMA_1"/>
    <property type="match status" value="1"/>
</dbReference>
<evidence type="ECO:0000256" key="1">
    <source>
        <dbReference type="ARBA" id="ARBA00022603"/>
    </source>
</evidence>
<dbReference type="SUPFAM" id="SSF50249">
    <property type="entry name" value="Nucleic acid-binding proteins"/>
    <property type="match status" value="1"/>
</dbReference>
<feature type="binding site" evidence="4">
    <location>
        <position position="507"/>
    </location>
    <ligand>
        <name>S-adenosyl-L-methionine</name>
        <dbReference type="ChEBI" id="CHEBI:59789"/>
    </ligand>
</feature>
<sequence length="586" mass="64159">MSTTARASASPPPNPEAKRPRLGNGPRNGESPKRFNGPAAGAGAGAEAGSSAKAAKMEAKRTAHRLKMKRKDRERTLAKTGEEPIAYDILEMLGAEKVQSILAAGAAKEFEDKFSKGTELELVIERLSSHGDGLAKAASGDWVVAVPRCLPGETVRAKVFGNERLHSKADLVEIVKPAAESSSAPIKRQDELVRCKYFSSCSGCQYQMLSYDTQLAIKQNVVRRAFANFAKLDPLLIPDTLPTIPSPLQYSYRTKLTPHFEIPFEIRQERRRTRGKETPTSFFSDDVDVAVGFGRLGGKDVLDIEECSIATATINGALPAERQKVKCAIKSYKNGATVLLRDSLRSFESLAEDKTTENGAQYDTEVVTNHKAGVKERVNDTKFDSPAGAFFQNNRSILPSLLGYVREQIILHSTPTPTADTAAAESDQEKASRYLVDAYCGSGLFSLCLADLFEQVSGVEISQDSIKYAKTNAELNGITNAQFLAGNAEDIFAKIAYPSDKTTVIIDPPRRGCDEAFIRQLLELDPWLIVYVSCNVHTQARDVGQIVRGRSADGQERRYDVLSVRGADLFPQTHHVEGVCVLKRRQ</sequence>
<dbReference type="PROSITE" id="PS51622">
    <property type="entry name" value="SAM_MT_RNA_M5U_2"/>
    <property type="match status" value="1"/>
</dbReference>
<evidence type="ECO:0000313" key="9">
    <source>
        <dbReference type="Proteomes" id="UP000245768"/>
    </source>
</evidence>
<dbReference type="Gene3D" id="2.40.50.140">
    <property type="entry name" value="Nucleic acid-binding proteins"/>
    <property type="match status" value="1"/>
</dbReference>
<accession>A0A316YJE4</accession>
<dbReference type="InterPro" id="IPR030390">
    <property type="entry name" value="MeTrfase_TrmA_AS"/>
</dbReference>
<protein>
    <submittedName>
        <fullName evidence="8">S-adenosyl-L-methionine-dependent methyltransferase</fullName>
    </submittedName>
</protein>
<dbReference type="PANTHER" id="PTHR11061:SF30">
    <property type="entry name" value="TRNA (URACIL(54)-C(5))-METHYLTRANSFERASE"/>
    <property type="match status" value="1"/>
</dbReference>
<dbReference type="OrthoDB" id="10250660at2759"/>
<dbReference type="AlphaFoldDB" id="A0A316YJE4"/>
<dbReference type="InterPro" id="IPR029063">
    <property type="entry name" value="SAM-dependent_MTases_sf"/>
</dbReference>
<organism evidence="8 9">
    <name type="scientific">Acaromyces ingoldii</name>
    <dbReference type="NCBI Taxonomy" id="215250"/>
    <lineage>
        <taxon>Eukaryota</taxon>
        <taxon>Fungi</taxon>
        <taxon>Dikarya</taxon>
        <taxon>Basidiomycota</taxon>
        <taxon>Ustilaginomycotina</taxon>
        <taxon>Exobasidiomycetes</taxon>
        <taxon>Exobasidiales</taxon>
        <taxon>Cryptobasidiaceae</taxon>
        <taxon>Acaromyces</taxon>
    </lineage>
</organism>
<reference evidence="8 9" key="1">
    <citation type="journal article" date="2018" name="Mol. Biol. Evol.">
        <title>Broad Genomic Sampling Reveals a Smut Pathogenic Ancestry of the Fungal Clade Ustilaginomycotina.</title>
        <authorList>
            <person name="Kijpornyongpan T."/>
            <person name="Mondo S.J."/>
            <person name="Barry K."/>
            <person name="Sandor L."/>
            <person name="Lee J."/>
            <person name="Lipzen A."/>
            <person name="Pangilinan J."/>
            <person name="LaButti K."/>
            <person name="Hainaut M."/>
            <person name="Henrissat B."/>
            <person name="Grigoriev I.V."/>
            <person name="Spatafora J.W."/>
            <person name="Aime M.C."/>
        </authorList>
    </citation>
    <scope>NUCLEOTIDE SEQUENCE [LARGE SCALE GENOMIC DNA]</scope>
    <source>
        <strain evidence="8 9">MCA 4198</strain>
    </source>
</reference>
<evidence type="ECO:0000256" key="3">
    <source>
        <dbReference type="ARBA" id="ARBA00022691"/>
    </source>
</evidence>
<keyword evidence="9" id="KW-1185">Reference proteome</keyword>
<dbReference type="InterPro" id="IPR025795">
    <property type="entry name" value="tRNA_(uracil-5-)_MeTrfase"/>
</dbReference>
<feature type="domain" description="TRAM" evidence="7">
    <location>
        <begin position="113"/>
        <end position="173"/>
    </location>
</feature>
<feature type="region of interest" description="Disordered" evidence="6">
    <location>
        <begin position="1"/>
        <end position="63"/>
    </location>
</feature>
<dbReference type="SUPFAM" id="SSF53335">
    <property type="entry name" value="S-adenosyl-L-methionine-dependent methyltransferases"/>
    <property type="match status" value="1"/>
</dbReference>
<evidence type="ECO:0000256" key="4">
    <source>
        <dbReference type="PROSITE-ProRule" id="PRU01024"/>
    </source>
</evidence>